<gene>
    <name evidence="2" type="ORF">ACFQHW_07615</name>
</gene>
<dbReference type="InterPro" id="IPR001387">
    <property type="entry name" value="Cro/C1-type_HTH"/>
</dbReference>
<dbReference type="Pfam" id="PF06114">
    <property type="entry name" value="Peptidase_M78"/>
    <property type="match status" value="1"/>
</dbReference>
<dbReference type="EMBL" id="JBHSSM010000017">
    <property type="protein sequence ID" value="MFC6315426.1"/>
    <property type="molecule type" value="Genomic_DNA"/>
</dbReference>
<dbReference type="PANTHER" id="PTHR43236">
    <property type="entry name" value="ANTITOXIN HIGA1"/>
    <property type="match status" value="1"/>
</dbReference>
<organism evidence="2 3">
    <name type="scientific">Lapidilactobacillus achengensis</name>
    <dbReference type="NCBI Taxonomy" id="2486000"/>
    <lineage>
        <taxon>Bacteria</taxon>
        <taxon>Bacillati</taxon>
        <taxon>Bacillota</taxon>
        <taxon>Bacilli</taxon>
        <taxon>Lactobacillales</taxon>
        <taxon>Lactobacillaceae</taxon>
        <taxon>Lapidilactobacillus</taxon>
    </lineage>
</organism>
<dbReference type="PROSITE" id="PS50943">
    <property type="entry name" value="HTH_CROC1"/>
    <property type="match status" value="1"/>
</dbReference>
<evidence type="ECO:0000259" key="1">
    <source>
        <dbReference type="PROSITE" id="PS50943"/>
    </source>
</evidence>
<comment type="caution">
    <text evidence="2">The sequence shown here is derived from an EMBL/GenBank/DDBJ whole genome shotgun (WGS) entry which is preliminary data.</text>
</comment>
<sequence length="368" mass="43037">MNAATLKAYFEESGLTVAFMQEKTHQNFPDFLSGAKTPTFNQLIKIAQVLKIPVGLLLLNQPLESRTEQINFRTVNSEHVDQPSKELLDTIAEMRTKQDFLRGEIDTELPYIGRFTSHDNELEVARFIRQTLMISQDYYRYTDKTHIIQYLRERINRSGVFVFFNGKYKDNTHRVLDPHEFRGFVLVDTKAPLIFINQKDSSNGQLFTLVHELVHLFIADEEILGHQSLKHDFDPTEVFVNKVTAEILVPQASFLKQYRQTPEMAALASYFKVSEFVIARRLLDNRQIKQADYDQLIDELTNHYEAFQLTRTTEKTGGNFKNNIRFRIDRQFFNYVQNAINNQQLSYTEAFNIIGVGYKGYHILKERR</sequence>
<dbReference type="Proteomes" id="UP001596310">
    <property type="component" value="Unassembled WGS sequence"/>
</dbReference>
<accession>A0ABW1UQD8</accession>
<dbReference type="Gene3D" id="1.10.10.2910">
    <property type="match status" value="1"/>
</dbReference>
<dbReference type="PANTHER" id="PTHR43236:SF2">
    <property type="entry name" value="BLL0069 PROTEIN"/>
    <property type="match status" value="1"/>
</dbReference>
<dbReference type="InterPro" id="IPR010359">
    <property type="entry name" value="IrrE_HExxH"/>
</dbReference>
<reference evidence="3" key="1">
    <citation type="journal article" date="2019" name="Int. J. Syst. Evol. Microbiol.">
        <title>The Global Catalogue of Microorganisms (GCM) 10K type strain sequencing project: providing services to taxonomists for standard genome sequencing and annotation.</title>
        <authorList>
            <consortium name="The Broad Institute Genomics Platform"/>
            <consortium name="The Broad Institute Genome Sequencing Center for Infectious Disease"/>
            <person name="Wu L."/>
            <person name="Ma J."/>
        </authorList>
    </citation>
    <scope>NUCLEOTIDE SEQUENCE [LARGE SCALE GENOMIC DNA]</scope>
    <source>
        <strain evidence="3">CCM 8897</strain>
    </source>
</reference>
<keyword evidence="3" id="KW-1185">Reference proteome</keyword>
<dbReference type="RefSeq" id="WP_225422153.1">
    <property type="nucleotide sequence ID" value="NZ_JBHSSM010000017.1"/>
</dbReference>
<protein>
    <submittedName>
        <fullName evidence="2">ImmA/IrrE family metallo-endopeptidase</fullName>
    </submittedName>
</protein>
<evidence type="ECO:0000313" key="3">
    <source>
        <dbReference type="Proteomes" id="UP001596310"/>
    </source>
</evidence>
<evidence type="ECO:0000313" key="2">
    <source>
        <dbReference type="EMBL" id="MFC6315426.1"/>
    </source>
</evidence>
<feature type="domain" description="HTH cro/C1-type" evidence="1">
    <location>
        <begin position="33"/>
        <end position="57"/>
    </location>
</feature>
<proteinExistence type="predicted"/>
<name>A0ABW1UQD8_9LACO</name>
<dbReference type="InterPro" id="IPR052345">
    <property type="entry name" value="Rad_response_metalloprotease"/>
</dbReference>